<proteinExistence type="predicted"/>
<evidence type="ECO:0000313" key="2">
    <source>
        <dbReference type="EMBL" id="KAL1243767.1"/>
    </source>
</evidence>
<sequence length="87" mass="9673">MTSRCDSNPAQLDARKRLGFAAIRRSHYQTTVAGSMGLLRRSNFLKSVEFNETANNSTANDSIRINRSTAVRMSNILQTTKIPVQVS</sequence>
<name>A0ABR3KFK7_TRISP</name>
<dbReference type="GO" id="GO:0016787">
    <property type="term" value="F:hydrolase activity"/>
    <property type="evidence" value="ECO:0007669"/>
    <property type="project" value="UniProtKB-KW"/>
</dbReference>
<comment type="caution">
    <text evidence="1">The sequence shown here is derived from an EMBL/GenBank/DDBJ whole genome shotgun (WGS) entry which is preliminary data.</text>
</comment>
<gene>
    <name evidence="1" type="ORF">TSPI_09540</name>
    <name evidence="2" type="ORF">TSPI_09636</name>
</gene>
<reference evidence="1" key="1">
    <citation type="submission" date="2024-06" db="EMBL/GenBank/DDBJ databases">
        <authorList>
            <person name="Korhonen P.K."/>
            <person name="La Rosa G."/>
            <person name="Gomez-Morales M.A."/>
            <person name="Tosini F."/>
            <person name="Sumanam S."/>
            <person name="Young N.D."/>
            <person name="Chang B.C."/>
            <person name="Gasser R.B."/>
        </authorList>
    </citation>
    <scope>NUCLEOTIDE SEQUENCE</scope>
    <source>
        <strain evidence="1">ISS534</strain>
    </source>
</reference>
<organism evidence="1 3">
    <name type="scientific">Trichinella spiralis</name>
    <name type="common">Trichina worm</name>
    <dbReference type="NCBI Taxonomy" id="6334"/>
    <lineage>
        <taxon>Eukaryota</taxon>
        <taxon>Metazoa</taxon>
        <taxon>Ecdysozoa</taxon>
        <taxon>Nematoda</taxon>
        <taxon>Enoplea</taxon>
        <taxon>Dorylaimia</taxon>
        <taxon>Trichinellida</taxon>
        <taxon>Trichinellidae</taxon>
        <taxon>Trichinella</taxon>
    </lineage>
</organism>
<keyword evidence="1" id="KW-0378">Hydrolase</keyword>
<accession>A0ABR3KFK7</accession>
<dbReference type="EMBL" id="JBEUSY010000368">
    <property type="protein sequence ID" value="KAL1236449.1"/>
    <property type="molecule type" value="Genomic_DNA"/>
</dbReference>
<keyword evidence="3" id="KW-1185">Reference proteome</keyword>
<dbReference type="Proteomes" id="UP001558632">
    <property type="component" value="Unassembled WGS sequence"/>
</dbReference>
<evidence type="ECO:0000313" key="1">
    <source>
        <dbReference type="EMBL" id="KAL1236449.1"/>
    </source>
</evidence>
<dbReference type="EMBL" id="JBEUSY010000164">
    <property type="protein sequence ID" value="KAL1243767.1"/>
    <property type="molecule type" value="Genomic_DNA"/>
</dbReference>
<protein>
    <submittedName>
        <fullName evidence="1">Hydroxyacylglutathione hydrolase</fullName>
    </submittedName>
</protein>
<reference evidence="1 3" key="2">
    <citation type="submission" date="2024-07" db="EMBL/GenBank/DDBJ databases">
        <title>Enhanced genomic and transcriptomic resources for Trichinella pseudospiralis and T. spiralis underpin the discovery of pronounced molecular differences between stages and species.</title>
        <authorList>
            <person name="Pasi K.K."/>
            <person name="La Rosa G."/>
            <person name="Gomez-Morales M.A."/>
            <person name="Tosini F."/>
            <person name="Sumanam S."/>
            <person name="Young N.D."/>
            <person name="Chang B.C."/>
            <person name="Robin G.B."/>
        </authorList>
    </citation>
    <scope>NUCLEOTIDE SEQUENCE [LARGE SCALE GENOMIC DNA]</scope>
    <source>
        <strain evidence="1">ISS534</strain>
    </source>
</reference>
<evidence type="ECO:0000313" key="3">
    <source>
        <dbReference type="Proteomes" id="UP001558632"/>
    </source>
</evidence>